<evidence type="ECO:0000313" key="1">
    <source>
        <dbReference type="EMBL" id="KAE8400668.1"/>
    </source>
</evidence>
<dbReference type="EMBL" id="ML736812">
    <property type="protein sequence ID" value="KAE8400668.1"/>
    <property type="molecule type" value="Genomic_DNA"/>
</dbReference>
<name>A0A5N6HR50_9EURO</name>
<accession>A0A5N7D4G6</accession>
<gene>
    <name evidence="1" type="ORF">BDV37DRAFT_274267</name>
</gene>
<organism evidence="1 2">
    <name type="scientific">Aspergillus pseudonomiae</name>
    <dbReference type="NCBI Taxonomy" id="1506151"/>
    <lineage>
        <taxon>Eukaryota</taxon>
        <taxon>Fungi</taxon>
        <taxon>Dikarya</taxon>
        <taxon>Ascomycota</taxon>
        <taxon>Pezizomycotina</taxon>
        <taxon>Eurotiomycetes</taxon>
        <taxon>Eurotiomycetidae</taxon>
        <taxon>Eurotiales</taxon>
        <taxon>Aspergillaceae</taxon>
        <taxon>Aspergillus</taxon>
        <taxon>Aspergillus subgen. Circumdati</taxon>
    </lineage>
</organism>
<dbReference type="GeneID" id="43669898"/>
<dbReference type="OrthoDB" id="4450625at2759"/>
<proteinExistence type="predicted"/>
<dbReference type="Proteomes" id="UP000325579">
    <property type="component" value="Unassembled WGS sequence"/>
</dbReference>
<keyword evidence="2" id="KW-1185">Reference proteome</keyword>
<reference evidence="1 2" key="1">
    <citation type="submission" date="2019-04" db="EMBL/GenBank/DDBJ databases">
        <authorList>
            <consortium name="DOE Joint Genome Institute"/>
            <person name="Mondo S."/>
            <person name="Kjaerbolling I."/>
            <person name="Vesth T."/>
            <person name="Frisvad J.C."/>
            <person name="Nybo J.L."/>
            <person name="Theobald S."/>
            <person name="Kildgaard S."/>
            <person name="Isbrandt T."/>
            <person name="Kuo A."/>
            <person name="Sato A."/>
            <person name="Lyhne E.K."/>
            <person name="Kogle M.E."/>
            <person name="Wiebenga A."/>
            <person name="Kun R.S."/>
            <person name="Lubbers R.J."/>
            <person name="Makela M.R."/>
            <person name="Barry K."/>
            <person name="Chovatia M."/>
            <person name="Clum A."/>
            <person name="Daum C."/>
            <person name="Haridas S."/>
            <person name="He G."/>
            <person name="LaButti K."/>
            <person name="Lipzen A."/>
            <person name="Riley R."/>
            <person name="Salamov A."/>
            <person name="Simmons B.A."/>
            <person name="Magnuson J.K."/>
            <person name="Henrissat B."/>
            <person name="Mortensen U.H."/>
            <person name="Larsen T.O."/>
            <person name="Devries R.P."/>
            <person name="Grigoriev I.V."/>
            <person name="Machida M."/>
            <person name="Baker S.E."/>
            <person name="Andersen M.R."/>
            <person name="Cantor M.N."/>
            <person name="Hua S.X."/>
        </authorList>
    </citation>
    <scope>NUCLEOTIDE SEQUENCE [LARGE SCALE GENOMIC DNA]</scope>
    <source>
        <strain evidence="1 2">CBS 119388</strain>
    </source>
</reference>
<accession>A0A5N6HR50</accession>
<evidence type="ECO:0000313" key="2">
    <source>
        <dbReference type="Proteomes" id="UP000325579"/>
    </source>
</evidence>
<dbReference type="RefSeq" id="XP_031937987.1">
    <property type="nucleotide sequence ID" value="XM_032085207.1"/>
</dbReference>
<sequence length="263" mass="29749">MKYFLLLILSCLLLLTETALASNTAGPAETLFFYNAYLIEFKTVSNPKKRKLAKGCPAAQVDAPCTYPEFLEHILDVKLKPQVHKPKFQNIINNAGTAGITETSRKLRENGFKCKYDLAALVEGIGKVTPFSKVLEAVEEQIKEKVALSSVESEKNNIKTALKLVEQNRVADNMRWFNEELEKRLGIEFVKSPRTTDDGRAWQAYDTEATGKKYPDYDKLSEKTKEAVKEMRDAKFQVEDKGFAPHQAVVVQVKNILKRVNKC</sequence>
<protein>
    <submittedName>
        <fullName evidence="1">Uncharacterized protein</fullName>
    </submittedName>
</protein>
<dbReference type="AlphaFoldDB" id="A0A5N6HR50"/>